<dbReference type="Pfam" id="PF13493">
    <property type="entry name" value="DUF4118"/>
    <property type="match status" value="1"/>
</dbReference>
<dbReference type="InterPro" id="IPR001610">
    <property type="entry name" value="PAC"/>
</dbReference>
<gene>
    <name evidence="17" type="ORF">NTG6680_1214</name>
</gene>
<feature type="domain" description="Histidine kinase" evidence="15">
    <location>
        <begin position="281"/>
        <end position="495"/>
    </location>
</feature>
<dbReference type="PRINTS" id="PR00344">
    <property type="entry name" value="BCTRLSENSOR"/>
</dbReference>
<feature type="coiled-coil region" evidence="13">
    <location>
        <begin position="243"/>
        <end position="274"/>
    </location>
</feature>
<dbReference type="Gene3D" id="1.10.287.130">
    <property type="match status" value="1"/>
</dbReference>
<accession>A0ABM8YY39</accession>
<dbReference type="InterPro" id="IPR003661">
    <property type="entry name" value="HisK_dim/P_dom"/>
</dbReference>
<comment type="catalytic activity">
    <reaction evidence="1">
        <text>ATP + protein L-histidine = ADP + protein N-phospho-L-histidine.</text>
        <dbReference type="EC" id="2.7.13.3"/>
    </reaction>
</comment>
<dbReference type="Gene3D" id="3.30.565.10">
    <property type="entry name" value="Histidine kinase-like ATPase, C-terminal domain"/>
    <property type="match status" value="1"/>
</dbReference>
<dbReference type="PANTHER" id="PTHR42878">
    <property type="entry name" value="TWO-COMPONENT HISTIDINE KINASE"/>
    <property type="match status" value="1"/>
</dbReference>
<keyword evidence="6 14" id="KW-0812">Transmembrane</keyword>
<evidence type="ECO:0000256" key="2">
    <source>
        <dbReference type="ARBA" id="ARBA00004141"/>
    </source>
</evidence>
<dbReference type="InterPro" id="IPR035965">
    <property type="entry name" value="PAS-like_dom_sf"/>
</dbReference>
<keyword evidence="13" id="KW-0175">Coiled coil</keyword>
<evidence type="ECO:0000256" key="1">
    <source>
        <dbReference type="ARBA" id="ARBA00000085"/>
    </source>
</evidence>
<keyword evidence="11" id="KW-0902">Two-component regulatory system</keyword>
<dbReference type="Pfam" id="PF08447">
    <property type="entry name" value="PAS_3"/>
    <property type="match status" value="1"/>
</dbReference>
<evidence type="ECO:0000256" key="10">
    <source>
        <dbReference type="ARBA" id="ARBA00022989"/>
    </source>
</evidence>
<dbReference type="SMART" id="SM00388">
    <property type="entry name" value="HisKA"/>
    <property type="match status" value="1"/>
</dbReference>
<name>A0ABM8YY39_9PROT</name>
<sequence>MNARLTLAVLLPFVACAVQWLLWDILKPYVWFLFIPTVFLSAWVGGLLGGLAATVIGTLLAWYIFIPPAFSFPLDNPASLFSIVIFIFTGFLFSFFFDQLQRSKHRANEALSMAESANEKTFQLYQKLKEAQRLASVGNWAWDIQSDTHVWSEEIYRIYGRDPALPPAIYPEVQKYFTPESWATLSAAVEKGLAEGVPYECDAEVVRPPGCPRRWIAARGEAIRDADGNIVNLQGTVQDITERKLAEEEISRLNVDLEQRVAERTAELTAANRELDTFAYAVAHDLRAPLRAMSGFSQALREDYGGQLQGEALVFLDQINLASRKMNDLVDGLLTLSRSTRGGLQYDLVDISALSKRLLVELAQSDPERQVTVEVEAELQARGDARMIEVIMRNLLGNAWKYTAHVAEPSIRMYAEERDNARLFCVADNGAGFDMAHANRLFKPFQRLHRQDEFPGIGIGLATVQRIVNRHAGAIEARGEPGKGAIFCFTLSDTPADSAQDKKEI</sequence>
<feature type="domain" description="PAC" evidence="16">
    <location>
        <begin position="199"/>
        <end position="252"/>
    </location>
</feature>
<dbReference type="Pfam" id="PF02518">
    <property type="entry name" value="HATPase_c"/>
    <property type="match status" value="1"/>
</dbReference>
<dbReference type="InterPro" id="IPR025201">
    <property type="entry name" value="KdpD_TM"/>
</dbReference>
<dbReference type="InterPro" id="IPR036097">
    <property type="entry name" value="HisK_dim/P_sf"/>
</dbReference>
<proteinExistence type="predicted"/>
<dbReference type="PROSITE" id="PS50113">
    <property type="entry name" value="PAC"/>
    <property type="match status" value="1"/>
</dbReference>
<evidence type="ECO:0000256" key="14">
    <source>
        <dbReference type="SAM" id="Phobius"/>
    </source>
</evidence>
<evidence type="ECO:0000259" key="16">
    <source>
        <dbReference type="PROSITE" id="PS50113"/>
    </source>
</evidence>
<dbReference type="InterPro" id="IPR036890">
    <property type="entry name" value="HATPase_C_sf"/>
</dbReference>
<dbReference type="InterPro" id="IPR013655">
    <property type="entry name" value="PAS_fold_3"/>
</dbReference>
<evidence type="ECO:0000256" key="12">
    <source>
        <dbReference type="ARBA" id="ARBA00023136"/>
    </source>
</evidence>
<keyword evidence="12 14" id="KW-0472">Membrane</keyword>
<keyword evidence="4" id="KW-0597">Phosphoprotein</keyword>
<dbReference type="PANTHER" id="PTHR42878:SF15">
    <property type="entry name" value="BACTERIOPHYTOCHROME"/>
    <property type="match status" value="1"/>
</dbReference>
<keyword evidence="8 17" id="KW-0418">Kinase</keyword>
<dbReference type="RefSeq" id="WP_239796389.1">
    <property type="nucleotide sequence ID" value="NZ_OU912926.1"/>
</dbReference>
<dbReference type="InterPro" id="IPR004358">
    <property type="entry name" value="Sig_transdc_His_kin-like_C"/>
</dbReference>
<evidence type="ECO:0000313" key="18">
    <source>
        <dbReference type="Proteomes" id="UP000839052"/>
    </source>
</evidence>
<dbReference type="SUPFAM" id="SSF47384">
    <property type="entry name" value="Homodimeric domain of signal transducing histidine kinase"/>
    <property type="match status" value="1"/>
</dbReference>
<dbReference type="NCBIfam" id="TIGR00229">
    <property type="entry name" value="sensory_box"/>
    <property type="match status" value="1"/>
</dbReference>
<dbReference type="Gene3D" id="1.20.120.620">
    <property type="entry name" value="Backbone structure of the membrane domain of e. Coli histidine kinase receptor kdpd"/>
    <property type="match status" value="1"/>
</dbReference>
<evidence type="ECO:0000256" key="3">
    <source>
        <dbReference type="ARBA" id="ARBA00012438"/>
    </source>
</evidence>
<organism evidence="17 18">
    <name type="scientific">Candidatus Nitrotoga arctica</name>
    <dbReference type="NCBI Taxonomy" id="453162"/>
    <lineage>
        <taxon>Bacteria</taxon>
        <taxon>Pseudomonadati</taxon>
        <taxon>Pseudomonadota</taxon>
        <taxon>Betaproteobacteria</taxon>
        <taxon>Nitrosomonadales</taxon>
        <taxon>Gallionellaceae</taxon>
        <taxon>Candidatus Nitrotoga</taxon>
    </lineage>
</organism>
<dbReference type="GO" id="GO:0004673">
    <property type="term" value="F:protein histidine kinase activity"/>
    <property type="evidence" value="ECO:0007669"/>
    <property type="project" value="UniProtKB-EC"/>
</dbReference>
<dbReference type="EC" id="2.7.13.3" evidence="3"/>
<keyword evidence="7" id="KW-0547">Nucleotide-binding</keyword>
<dbReference type="Gene3D" id="2.10.70.100">
    <property type="match status" value="1"/>
</dbReference>
<evidence type="ECO:0000256" key="13">
    <source>
        <dbReference type="SAM" id="Coils"/>
    </source>
</evidence>
<dbReference type="InterPro" id="IPR005467">
    <property type="entry name" value="His_kinase_dom"/>
</dbReference>
<evidence type="ECO:0000256" key="4">
    <source>
        <dbReference type="ARBA" id="ARBA00022553"/>
    </source>
</evidence>
<dbReference type="Pfam" id="PF00512">
    <property type="entry name" value="HisKA"/>
    <property type="match status" value="1"/>
</dbReference>
<evidence type="ECO:0000256" key="5">
    <source>
        <dbReference type="ARBA" id="ARBA00022679"/>
    </source>
</evidence>
<evidence type="ECO:0000256" key="6">
    <source>
        <dbReference type="ARBA" id="ARBA00022692"/>
    </source>
</evidence>
<evidence type="ECO:0000256" key="9">
    <source>
        <dbReference type="ARBA" id="ARBA00022840"/>
    </source>
</evidence>
<dbReference type="SMART" id="SM00387">
    <property type="entry name" value="HATPase_c"/>
    <property type="match status" value="1"/>
</dbReference>
<evidence type="ECO:0000256" key="11">
    <source>
        <dbReference type="ARBA" id="ARBA00023012"/>
    </source>
</evidence>
<dbReference type="Proteomes" id="UP000839052">
    <property type="component" value="Chromosome"/>
</dbReference>
<dbReference type="EMBL" id="OU912926">
    <property type="protein sequence ID" value="CAG9932467.1"/>
    <property type="molecule type" value="Genomic_DNA"/>
</dbReference>
<dbReference type="Gene3D" id="3.30.450.20">
    <property type="entry name" value="PAS domain"/>
    <property type="match status" value="1"/>
</dbReference>
<evidence type="ECO:0000256" key="7">
    <source>
        <dbReference type="ARBA" id="ARBA00022741"/>
    </source>
</evidence>
<dbReference type="PROSITE" id="PS50109">
    <property type="entry name" value="HIS_KIN"/>
    <property type="match status" value="1"/>
</dbReference>
<protein>
    <recommendedName>
        <fullName evidence="3">histidine kinase</fullName>
        <ecNumber evidence="3">2.7.13.3</ecNumber>
    </recommendedName>
</protein>
<dbReference type="SUPFAM" id="SSF55874">
    <property type="entry name" value="ATPase domain of HSP90 chaperone/DNA topoisomerase II/histidine kinase"/>
    <property type="match status" value="1"/>
</dbReference>
<keyword evidence="9" id="KW-0067">ATP-binding</keyword>
<dbReference type="SUPFAM" id="SSF55785">
    <property type="entry name" value="PYP-like sensor domain (PAS domain)"/>
    <property type="match status" value="1"/>
</dbReference>
<dbReference type="InterPro" id="IPR003594">
    <property type="entry name" value="HATPase_dom"/>
</dbReference>
<evidence type="ECO:0000256" key="8">
    <source>
        <dbReference type="ARBA" id="ARBA00022777"/>
    </source>
</evidence>
<feature type="transmembrane region" description="Helical" evidence="14">
    <location>
        <begin position="78"/>
        <end position="97"/>
    </location>
</feature>
<comment type="subcellular location">
    <subcellularLocation>
        <location evidence="2">Membrane</location>
        <topology evidence="2">Multi-pass membrane protein</topology>
    </subcellularLocation>
</comment>
<dbReference type="InterPro" id="IPR050351">
    <property type="entry name" value="BphY/WalK/GraS-like"/>
</dbReference>
<feature type="transmembrane region" description="Helical" evidence="14">
    <location>
        <begin position="33"/>
        <end position="66"/>
    </location>
</feature>
<reference evidence="17 18" key="1">
    <citation type="submission" date="2021-10" db="EMBL/GenBank/DDBJ databases">
        <authorList>
            <person name="Koch H."/>
        </authorList>
    </citation>
    <scope>NUCLEOTIDE SEQUENCE [LARGE SCALE GENOMIC DNA]</scope>
    <source>
        <strain evidence="17">6680</strain>
    </source>
</reference>
<dbReference type="CDD" id="cd00082">
    <property type="entry name" value="HisKA"/>
    <property type="match status" value="1"/>
</dbReference>
<keyword evidence="5 17" id="KW-0808">Transferase</keyword>
<keyword evidence="18" id="KW-1185">Reference proteome</keyword>
<keyword evidence="10 14" id="KW-1133">Transmembrane helix</keyword>
<dbReference type="InterPro" id="IPR000700">
    <property type="entry name" value="PAS-assoc_C"/>
</dbReference>
<dbReference type="SMART" id="SM00086">
    <property type="entry name" value="PAC"/>
    <property type="match status" value="1"/>
</dbReference>
<dbReference type="InterPro" id="IPR000014">
    <property type="entry name" value="PAS"/>
</dbReference>
<dbReference type="InterPro" id="IPR038318">
    <property type="entry name" value="KdpD_sf"/>
</dbReference>
<evidence type="ECO:0000313" key="17">
    <source>
        <dbReference type="EMBL" id="CAG9932467.1"/>
    </source>
</evidence>
<evidence type="ECO:0000259" key="15">
    <source>
        <dbReference type="PROSITE" id="PS50109"/>
    </source>
</evidence>